<protein>
    <submittedName>
        <fullName evidence="7">Putative membrane protein</fullName>
    </submittedName>
</protein>
<name>A0A7X0AZS1_9PROT</name>
<keyword evidence="4 6" id="KW-1133">Transmembrane helix</keyword>
<dbReference type="AlphaFoldDB" id="A0A7X0AZS1"/>
<evidence type="ECO:0000256" key="3">
    <source>
        <dbReference type="ARBA" id="ARBA00022692"/>
    </source>
</evidence>
<reference evidence="7 8" key="1">
    <citation type="submission" date="2020-08" db="EMBL/GenBank/DDBJ databases">
        <title>Genomic Encyclopedia of Type Strains, Phase IV (KMG-IV): sequencing the most valuable type-strain genomes for metagenomic binning, comparative biology and taxonomic classification.</title>
        <authorList>
            <person name="Goeker M."/>
        </authorList>
    </citation>
    <scope>NUCLEOTIDE SEQUENCE [LARGE SCALE GENOMIC DNA]</scope>
    <source>
        <strain evidence="7 8">DSM 22198</strain>
    </source>
</reference>
<dbReference type="Proteomes" id="UP000539175">
    <property type="component" value="Unassembled WGS sequence"/>
</dbReference>
<comment type="subcellular location">
    <subcellularLocation>
        <location evidence="1">Cell membrane</location>
        <topology evidence="1">Multi-pass membrane protein</topology>
    </subcellularLocation>
</comment>
<proteinExistence type="predicted"/>
<dbReference type="RefSeq" id="WP_184802496.1">
    <property type="nucleotide sequence ID" value="NZ_JACIIZ010000009.1"/>
</dbReference>
<dbReference type="GO" id="GO:0005886">
    <property type="term" value="C:plasma membrane"/>
    <property type="evidence" value="ECO:0007669"/>
    <property type="project" value="UniProtKB-SubCell"/>
</dbReference>
<organism evidence="7 8">
    <name type="scientific">Nitrospirillum iridis</name>
    <dbReference type="NCBI Taxonomy" id="765888"/>
    <lineage>
        <taxon>Bacteria</taxon>
        <taxon>Pseudomonadati</taxon>
        <taxon>Pseudomonadota</taxon>
        <taxon>Alphaproteobacteria</taxon>
        <taxon>Rhodospirillales</taxon>
        <taxon>Azospirillaceae</taxon>
        <taxon>Nitrospirillum</taxon>
    </lineage>
</organism>
<gene>
    <name evidence="7" type="ORF">FHS74_003320</name>
</gene>
<dbReference type="Pfam" id="PF03706">
    <property type="entry name" value="LPG_synthase_TM"/>
    <property type="match status" value="1"/>
</dbReference>
<evidence type="ECO:0000256" key="1">
    <source>
        <dbReference type="ARBA" id="ARBA00004651"/>
    </source>
</evidence>
<keyword evidence="8" id="KW-1185">Reference proteome</keyword>
<feature type="transmembrane region" description="Helical" evidence="6">
    <location>
        <begin position="115"/>
        <end position="140"/>
    </location>
</feature>
<feature type="transmembrane region" description="Helical" evidence="6">
    <location>
        <begin position="274"/>
        <end position="294"/>
    </location>
</feature>
<evidence type="ECO:0000256" key="5">
    <source>
        <dbReference type="ARBA" id="ARBA00023136"/>
    </source>
</evidence>
<keyword evidence="5 6" id="KW-0472">Membrane</keyword>
<accession>A0A7X0AZS1</accession>
<feature type="transmembrane region" description="Helical" evidence="6">
    <location>
        <begin position="246"/>
        <end position="267"/>
    </location>
</feature>
<dbReference type="InterPro" id="IPR022791">
    <property type="entry name" value="L-PG_synthase/AglD"/>
</dbReference>
<dbReference type="PANTHER" id="PTHR39087">
    <property type="entry name" value="UPF0104 MEMBRANE PROTEIN MJ1595"/>
    <property type="match status" value="1"/>
</dbReference>
<evidence type="ECO:0000313" key="8">
    <source>
        <dbReference type="Proteomes" id="UP000539175"/>
    </source>
</evidence>
<evidence type="ECO:0000256" key="4">
    <source>
        <dbReference type="ARBA" id="ARBA00022989"/>
    </source>
</evidence>
<evidence type="ECO:0000313" key="7">
    <source>
        <dbReference type="EMBL" id="MBB6252752.1"/>
    </source>
</evidence>
<sequence>MEKAARLFALLGLALAVVLVAREDTSALWALLKTAGVGLVAAGLFHAVPMVANARAWQVLLPGAKRPSLGAMARNVWIRESVNGLLPVARIGGEIVSFRILRLDGVRVAPAAASLVVDMALSILSQLGFSLLAVGLLVALKGPVGIAGQVTLGLLAMVPLVALFILVQRAGLFAKVTGLLDKAASGRLAAILPHSARIDRASKAMYRRTGAITGCFLWQLLGWALGAGEIWLALWALGHPLGLVEALVIEGLIQAVSSAAFVVPGALGVQEGAFLLLGGALGLDAPAALALAAARRLRDLVVFLPGLVAWAALGKAKATP</sequence>
<dbReference type="EMBL" id="JACIIZ010000009">
    <property type="protein sequence ID" value="MBB6252752.1"/>
    <property type="molecule type" value="Genomic_DNA"/>
</dbReference>
<dbReference type="PANTHER" id="PTHR39087:SF2">
    <property type="entry name" value="UPF0104 MEMBRANE PROTEIN MJ1595"/>
    <property type="match status" value="1"/>
</dbReference>
<keyword evidence="3 6" id="KW-0812">Transmembrane</keyword>
<evidence type="ECO:0000256" key="6">
    <source>
        <dbReference type="SAM" id="Phobius"/>
    </source>
</evidence>
<feature type="transmembrane region" description="Helical" evidence="6">
    <location>
        <begin position="146"/>
        <end position="167"/>
    </location>
</feature>
<evidence type="ECO:0000256" key="2">
    <source>
        <dbReference type="ARBA" id="ARBA00022475"/>
    </source>
</evidence>
<keyword evidence="2" id="KW-1003">Cell membrane</keyword>
<dbReference type="NCBIfam" id="TIGR03476">
    <property type="entry name" value="HpnL"/>
    <property type="match status" value="1"/>
</dbReference>
<feature type="transmembrane region" description="Helical" evidence="6">
    <location>
        <begin position="32"/>
        <end position="52"/>
    </location>
</feature>
<feature type="transmembrane region" description="Helical" evidence="6">
    <location>
        <begin position="210"/>
        <end position="234"/>
    </location>
</feature>
<comment type="caution">
    <text evidence="7">The sequence shown here is derived from an EMBL/GenBank/DDBJ whole genome shotgun (WGS) entry which is preliminary data.</text>
</comment>